<dbReference type="Proteomes" id="UP000192923">
    <property type="component" value="Unassembled WGS sequence"/>
</dbReference>
<keyword evidence="2" id="KW-1185">Reference proteome</keyword>
<evidence type="ECO:0008006" key="3">
    <source>
        <dbReference type="Google" id="ProtNLM"/>
    </source>
</evidence>
<dbReference type="AlphaFoldDB" id="A0A1Y6CWF6"/>
<sequence length="284" mass="33122">MTPQEALIARKIRRFDPVCLVRSLMHLGYAFEDIWFRSHYGTCSQDSLVEAIEFRHEPRRAIVTLNLGLLGGQSILPSYMFKQVHSDQIEAQRFTEFLWFFDDRLLRRYLLAIYPEMDTGLYQDWEARKRGGVFSLRLESVATLHWLAQQVFPELQVRVEKAALTRDIELDPPVLGKTQLGYQAVFGKRVKLPVPGHKITLIAEEDEFASGQPWPQEIERRLDALIFPLLRVVGVDLEVWLVIRAQRGWLRLEQQSYLGYEGMLGGKPGFRRIRIFAGHLFDWH</sequence>
<dbReference type="OrthoDB" id="7060059at2"/>
<gene>
    <name evidence="1" type="ORF">SAMN02949497_2033</name>
</gene>
<dbReference type="EMBL" id="FXAM01000001">
    <property type="protein sequence ID" value="SMF94701.1"/>
    <property type="molecule type" value="Genomic_DNA"/>
</dbReference>
<proteinExistence type="predicted"/>
<evidence type="ECO:0000313" key="1">
    <source>
        <dbReference type="EMBL" id="SMF94701.1"/>
    </source>
</evidence>
<name>A0A1Y6CWF6_9GAMM</name>
<dbReference type="RefSeq" id="WP_085212315.1">
    <property type="nucleotide sequence ID" value="NZ_FXAM01000001.1"/>
</dbReference>
<protein>
    <recommendedName>
        <fullName evidence="3">Type VI secretion system protein ImpH</fullName>
    </recommendedName>
</protein>
<accession>A0A1Y6CWF6</accession>
<evidence type="ECO:0000313" key="2">
    <source>
        <dbReference type="Proteomes" id="UP000192923"/>
    </source>
</evidence>
<dbReference type="STRING" id="1760988.SAMN02949497_2033"/>
<reference evidence="1 2" key="1">
    <citation type="submission" date="2016-12" db="EMBL/GenBank/DDBJ databases">
        <authorList>
            <person name="Song W.-J."/>
            <person name="Kurnit D.M."/>
        </authorList>
    </citation>
    <scope>NUCLEOTIDE SEQUENCE [LARGE SCALE GENOMIC DNA]</scope>
    <source>
        <strain evidence="1 2">175</strain>
    </source>
</reference>
<organism evidence="1 2">
    <name type="scientific">Methylomagnum ishizawai</name>
    <dbReference type="NCBI Taxonomy" id="1760988"/>
    <lineage>
        <taxon>Bacteria</taxon>
        <taxon>Pseudomonadati</taxon>
        <taxon>Pseudomonadota</taxon>
        <taxon>Gammaproteobacteria</taxon>
        <taxon>Methylococcales</taxon>
        <taxon>Methylococcaceae</taxon>
        <taxon>Methylomagnum</taxon>
    </lineage>
</organism>